<dbReference type="Pfam" id="PF00005">
    <property type="entry name" value="ABC_tran"/>
    <property type="match status" value="1"/>
</dbReference>
<dbReference type="Proteomes" id="UP000663852">
    <property type="component" value="Unassembled WGS sequence"/>
</dbReference>
<evidence type="ECO:0000256" key="8">
    <source>
        <dbReference type="ARBA" id="ARBA00023136"/>
    </source>
</evidence>
<evidence type="ECO:0000256" key="4">
    <source>
        <dbReference type="ARBA" id="ARBA00022692"/>
    </source>
</evidence>
<dbReference type="InterPro" id="IPR003593">
    <property type="entry name" value="AAA+_ATPase"/>
</dbReference>
<dbReference type="InterPro" id="IPR032867">
    <property type="entry name" value="DYW_dom"/>
</dbReference>
<evidence type="ECO:0000256" key="2">
    <source>
        <dbReference type="ARBA" id="ARBA00005814"/>
    </source>
</evidence>
<dbReference type="SUPFAM" id="SSF52540">
    <property type="entry name" value="P-loop containing nucleoside triphosphate hydrolases"/>
    <property type="match status" value="1"/>
</dbReference>
<name>A0A815F4B3_ADIRI</name>
<dbReference type="InterPro" id="IPR003439">
    <property type="entry name" value="ABC_transporter-like_ATP-bd"/>
</dbReference>
<proteinExistence type="inferred from homology"/>
<dbReference type="InterPro" id="IPR050352">
    <property type="entry name" value="ABCG_transporters"/>
</dbReference>
<comment type="similarity">
    <text evidence="2">Belongs to the ABC transporter superfamily. ABCG family. Eye pigment precursor importer (TC 3.A.1.204) subfamily.</text>
</comment>
<evidence type="ECO:0000256" key="9">
    <source>
        <dbReference type="PROSITE-ProRule" id="PRU00708"/>
    </source>
</evidence>
<dbReference type="Pfam" id="PF01535">
    <property type="entry name" value="PPR"/>
    <property type="match status" value="3"/>
</dbReference>
<dbReference type="PROSITE" id="PS51375">
    <property type="entry name" value="PPR"/>
    <property type="match status" value="1"/>
</dbReference>
<evidence type="ECO:0000256" key="6">
    <source>
        <dbReference type="ARBA" id="ARBA00022840"/>
    </source>
</evidence>
<comment type="subcellular location">
    <subcellularLocation>
        <location evidence="1">Membrane</location>
        <topology evidence="1">Multi-pass membrane protein</topology>
    </subcellularLocation>
</comment>
<dbReference type="AlphaFoldDB" id="A0A815F4B3"/>
<evidence type="ECO:0000313" key="12">
    <source>
        <dbReference type="Proteomes" id="UP000663852"/>
    </source>
</evidence>
<keyword evidence="6" id="KW-0067">ATP-binding</keyword>
<dbReference type="GO" id="GO:0016887">
    <property type="term" value="F:ATP hydrolysis activity"/>
    <property type="evidence" value="ECO:0007669"/>
    <property type="project" value="InterPro"/>
</dbReference>
<comment type="caution">
    <text evidence="11">The sequence shown here is derived from an EMBL/GenBank/DDBJ whole genome shotgun (WGS) entry which is preliminary data.</text>
</comment>
<evidence type="ECO:0000256" key="1">
    <source>
        <dbReference type="ARBA" id="ARBA00004141"/>
    </source>
</evidence>
<keyword evidence="3" id="KW-0813">Transport</keyword>
<gene>
    <name evidence="11" type="ORF">EDS130_LOCUS31826</name>
</gene>
<dbReference type="PROSITE" id="PS00211">
    <property type="entry name" value="ABC_TRANSPORTER_1"/>
    <property type="match status" value="1"/>
</dbReference>
<dbReference type="GO" id="GO:0016020">
    <property type="term" value="C:membrane"/>
    <property type="evidence" value="ECO:0007669"/>
    <property type="project" value="UniProtKB-SubCell"/>
</dbReference>
<reference evidence="11" key="1">
    <citation type="submission" date="2021-02" db="EMBL/GenBank/DDBJ databases">
        <authorList>
            <person name="Nowell W R."/>
        </authorList>
    </citation>
    <scope>NUCLEOTIDE SEQUENCE</scope>
</reference>
<dbReference type="NCBIfam" id="TIGR00756">
    <property type="entry name" value="PPR"/>
    <property type="match status" value="1"/>
</dbReference>
<dbReference type="Gene3D" id="1.25.40.10">
    <property type="entry name" value="Tetratricopeptide repeat domain"/>
    <property type="match status" value="1"/>
</dbReference>
<feature type="domain" description="ABC transporter" evidence="10">
    <location>
        <begin position="93"/>
        <end position="338"/>
    </location>
</feature>
<dbReference type="InterPro" id="IPR027417">
    <property type="entry name" value="P-loop_NTPase"/>
</dbReference>
<dbReference type="PANTHER" id="PTHR48041">
    <property type="entry name" value="ABC TRANSPORTER G FAMILY MEMBER 28"/>
    <property type="match status" value="1"/>
</dbReference>
<keyword evidence="7" id="KW-1133">Transmembrane helix</keyword>
<protein>
    <recommendedName>
        <fullName evidence="10">ABC transporter domain-containing protein</fullName>
    </recommendedName>
</protein>
<dbReference type="GO" id="GO:0008270">
    <property type="term" value="F:zinc ion binding"/>
    <property type="evidence" value="ECO:0007669"/>
    <property type="project" value="InterPro"/>
</dbReference>
<dbReference type="PROSITE" id="PS50893">
    <property type="entry name" value="ABC_TRANSPORTER_2"/>
    <property type="match status" value="1"/>
</dbReference>
<dbReference type="GO" id="GO:0042626">
    <property type="term" value="F:ATPase-coupled transmembrane transporter activity"/>
    <property type="evidence" value="ECO:0007669"/>
    <property type="project" value="TreeGrafter"/>
</dbReference>
<dbReference type="Pfam" id="PF14432">
    <property type="entry name" value="DYW_deaminase"/>
    <property type="match status" value="1"/>
</dbReference>
<evidence type="ECO:0000256" key="5">
    <source>
        <dbReference type="ARBA" id="ARBA00022741"/>
    </source>
</evidence>
<evidence type="ECO:0000256" key="3">
    <source>
        <dbReference type="ARBA" id="ARBA00022448"/>
    </source>
</evidence>
<keyword evidence="5" id="KW-0547">Nucleotide-binding</keyword>
<dbReference type="InterPro" id="IPR002885">
    <property type="entry name" value="PPR_rpt"/>
</dbReference>
<evidence type="ECO:0000256" key="7">
    <source>
        <dbReference type="ARBA" id="ARBA00022989"/>
    </source>
</evidence>
<dbReference type="SMART" id="SM00382">
    <property type="entry name" value="AAA"/>
    <property type="match status" value="1"/>
</dbReference>
<dbReference type="InterPro" id="IPR017871">
    <property type="entry name" value="ABC_transporter-like_CS"/>
</dbReference>
<dbReference type="InterPro" id="IPR011990">
    <property type="entry name" value="TPR-like_helical_dom_sf"/>
</dbReference>
<evidence type="ECO:0000313" key="11">
    <source>
        <dbReference type="EMBL" id="CAF1324104.1"/>
    </source>
</evidence>
<dbReference type="PANTHER" id="PTHR48041:SF139">
    <property type="entry name" value="PROTEIN SCARLET"/>
    <property type="match status" value="1"/>
</dbReference>
<accession>A0A815F4B3</accession>
<feature type="repeat" description="PPR" evidence="9">
    <location>
        <begin position="397"/>
        <end position="431"/>
    </location>
</feature>
<dbReference type="EMBL" id="CAJNOJ010000237">
    <property type="protein sequence ID" value="CAF1324104.1"/>
    <property type="molecule type" value="Genomic_DNA"/>
</dbReference>
<evidence type="ECO:0000259" key="10">
    <source>
        <dbReference type="PROSITE" id="PS50893"/>
    </source>
</evidence>
<keyword evidence="8" id="KW-0472">Membrane</keyword>
<organism evidence="11 12">
    <name type="scientific">Adineta ricciae</name>
    <name type="common">Rotifer</name>
    <dbReference type="NCBI Taxonomy" id="249248"/>
    <lineage>
        <taxon>Eukaryota</taxon>
        <taxon>Metazoa</taxon>
        <taxon>Spiralia</taxon>
        <taxon>Gnathifera</taxon>
        <taxon>Rotifera</taxon>
        <taxon>Eurotatoria</taxon>
        <taxon>Bdelloidea</taxon>
        <taxon>Adinetida</taxon>
        <taxon>Adinetidae</taxon>
        <taxon>Adineta</taxon>
    </lineage>
</organism>
<dbReference type="GO" id="GO:0005524">
    <property type="term" value="F:ATP binding"/>
    <property type="evidence" value="ECO:0007669"/>
    <property type="project" value="UniProtKB-KW"/>
</dbReference>
<dbReference type="Gene3D" id="3.40.50.300">
    <property type="entry name" value="P-loop containing nucleotide triphosphate hydrolases"/>
    <property type="match status" value="1"/>
</dbReference>
<keyword evidence="4" id="KW-0812">Transmembrane</keyword>
<dbReference type="OrthoDB" id="66620at2759"/>
<sequence length="667" mass="75627">MNDFAFSTLDVDERSDVQIPSKGRVVSNRPSFVIYRMSCDMPDSIQHQPKNTIGGFERQLSLLDPSSDRVSTILVWQHLTVTSREPSHREFFKKVKTCNRYVPKRKCLLNNVSGAIIGGLWAVMGPSGSGKSTLLNTLACRLDVNTIVQGEIRLNGAPYNNAELKRIAGYVMQDDLLNGSLTVEETLMYTAELRLPREFTTKQRRTRVEDVMMDMRLTHVRDVIVGTTLKKGISGGERKRVCVGMQLLNRPQLLFLDEPTSGLDSVTALDLLRTLHSLAHGKLPEKAPDEILLCLLFNSCAHTRTTHALDIGRKVWSQLSSVNQRNQFILNAALDMFIKCGDVSSAENITFAKTKRNVIDYGQLMKYYNDHQCFSAHGKAGCVNQAKQVFQQINRPNSVTYTAMINAYGLNGMGHDALELYYQMPSEMIVEKTYVCILNACSHSGLVEEARSIFSKIPKKDEWIYTAMIDCLCRSFIFDEAKQLIENYENNHRPCLPMYKALLSGARNRTDVLLARQTIHRIQQLFRGMDKSLVSASAGELEEALQIRSKLSGTRVKKKMGLSWTEANGEIVEFHAQDRSHAQTQEIYDELQRIEHELIEHGHNHSERLALAFNFIQRPIPSQIQIVENLRICGDCHRAIKLISQILIRDANRIHHFSHGIVLYFSN</sequence>